<comment type="caution">
    <text evidence="2">The sequence shown here is derived from an EMBL/GenBank/DDBJ whole genome shotgun (WGS) entry which is preliminary data.</text>
</comment>
<name>A0A9Q0YF91_HOLLE</name>
<evidence type="ECO:0000313" key="3">
    <source>
        <dbReference type="Proteomes" id="UP001152320"/>
    </source>
</evidence>
<accession>A0A9Q0YF91</accession>
<gene>
    <name evidence="2" type="ORF">HOLleu_40052</name>
</gene>
<feature type="compositionally biased region" description="Basic and acidic residues" evidence="1">
    <location>
        <begin position="178"/>
        <end position="193"/>
    </location>
</feature>
<dbReference type="InterPro" id="IPR031526">
    <property type="entry name" value="DUF4698"/>
</dbReference>
<feature type="compositionally biased region" description="Basic and acidic residues" evidence="1">
    <location>
        <begin position="424"/>
        <end position="434"/>
    </location>
</feature>
<organism evidence="2 3">
    <name type="scientific">Holothuria leucospilota</name>
    <name type="common">Black long sea cucumber</name>
    <name type="synonym">Mertensiothuria leucospilota</name>
    <dbReference type="NCBI Taxonomy" id="206669"/>
    <lineage>
        <taxon>Eukaryota</taxon>
        <taxon>Metazoa</taxon>
        <taxon>Echinodermata</taxon>
        <taxon>Eleutherozoa</taxon>
        <taxon>Echinozoa</taxon>
        <taxon>Holothuroidea</taxon>
        <taxon>Aspidochirotacea</taxon>
        <taxon>Aspidochirotida</taxon>
        <taxon>Holothuriidae</taxon>
        <taxon>Holothuria</taxon>
    </lineage>
</organism>
<dbReference type="PANTHER" id="PTHR34754">
    <property type="entry name" value="COILED-COIL DOMAIN-CONTAINING PROTEIN 60"/>
    <property type="match status" value="1"/>
</dbReference>
<dbReference type="AlphaFoldDB" id="A0A9Q0YF91"/>
<feature type="region of interest" description="Disordered" evidence="1">
    <location>
        <begin position="413"/>
        <end position="434"/>
    </location>
</feature>
<feature type="region of interest" description="Disordered" evidence="1">
    <location>
        <begin position="178"/>
        <end position="216"/>
    </location>
</feature>
<evidence type="ECO:0000256" key="1">
    <source>
        <dbReference type="SAM" id="MobiDB-lite"/>
    </source>
</evidence>
<dbReference type="OrthoDB" id="10017343at2759"/>
<sequence length="740" mass="85282">MSPSKPHDVRSYVKPLPLPIKAHQGLKITARSENHYNCAVPSRREVARQNYERRTKQLTEEGYQAPNYKPYQLLGEPLILEDKQLILYALGQLDERDVEELKNNKKEETDQKVKEENIPEIATSDAPPPKKFIIRRSTKSQKSLGKEVVYGRKMVNLAKLGHGFFTLIKQEEAARENEELKEQKDLEEKKKSEWQPAVDTSDEEDIDPDLGRDESLSLYMNGTSTRNSSIGMLEMNGKDSSLQIPSQNSSLLVPSPSPILDANLVKKRKKKKKLMASARPYTPCRSNINFDFEDDDQPDMHMLFRQLCALNWILEAMMTEPPLAMDSIMKCWNIKYRDLKQNTFCKTSQQKLRREKAMDNQWNMFITHPGAGHLRRNQRYSYSLSRQMRKLSMQPTQGGMQRAPSLQSIVTNTTTMPPEPAPSRIEDDRMSSARESIRVSSFQGGTVDWDIYSVARTEDGEMKITASRADMSASVASERSTRDVSSAEAKKLDKRRPTLSKQELEERDKEEGQPEQKVSSWVATTNEKLVSEIRPGSADFSRKKKPFKPVFPSKRHIDMAERLRNKFADVAEDNALMLHDKLESLEKKKYVRVERKFHSIDCKKNRHISLQLTEFREVGKDPEESAEEKRKKKKLEDESKWFQELVRLLPDNIMSDRRCAAMMDKLQSMGKIESRKITPQKFLNVLTGLQHWELCAPDVRAALEFVREKVVGMSVEEFEAWYQSEIEDLSRSKSAPPLTS</sequence>
<proteinExistence type="predicted"/>
<feature type="compositionally biased region" description="Basic and acidic residues" evidence="1">
    <location>
        <begin position="502"/>
        <end position="514"/>
    </location>
</feature>
<protein>
    <submittedName>
        <fullName evidence="2">Coiled-coil domain-containing protein 60</fullName>
    </submittedName>
</protein>
<keyword evidence="3" id="KW-1185">Reference proteome</keyword>
<reference evidence="2" key="1">
    <citation type="submission" date="2021-10" db="EMBL/GenBank/DDBJ databases">
        <title>Tropical sea cucumber genome reveals ecological adaptation and Cuvierian tubules defense mechanism.</title>
        <authorList>
            <person name="Chen T."/>
        </authorList>
    </citation>
    <scope>NUCLEOTIDE SEQUENCE</scope>
    <source>
        <strain evidence="2">Nanhai2018</strain>
        <tissue evidence="2">Muscle</tissue>
    </source>
</reference>
<dbReference type="Pfam" id="PF15769">
    <property type="entry name" value="DUF4698"/>
    <property type="match status" value="1"/>
</dbReference>
<dbReference type="PANTHER" id="PTHR34754:SF1">
    <property type="entry name" value="COILED-COIL DOMAIN-CONTAINING PROTEIN 60"/>
    <property type="match status" value="1"/>
</dbReference>
<dbReference type="Proteomes" id="UP001152320">
    <property type="component" value="Chromosome 22"/>
</dbReference>
<feature type="region of interest" description="Disordered" evidence="1">
    <location>
        <begin position="465"/>
        <end position="520"/>
    </location>
</feature>
<evidence type="ECO:0000313" key="2">
    <source>
        <dbReference type="EMBL" id="KAJ8020456.1"/>
    </source>
</evidence>
<dbReference type="EMBL" id="JAIZAY010000022">
    <property type="protein sequence ID" value="KAJ8020456.1"/>
    <property type="molecule type" value="Genomic_DNA"/>
</dbReference>